<proteinExistence type="predicted"/>
<dbReference type="Pfam" id="PF00158">
    <property type="entry name" value="Sigma54_activat"/>
    <property type="match status" value="1"/>
</dbReference>
<dbReference type="AlphaFoldDB" id="A0A3A8Q6A6"/>
<organism evidence="5 6">
    <name type="scientific">Corallococcus llansteffanensis</name>
    <dbReference type="NCBI Taxonomy" id="2316731"/>
    <lineage>
        <taxon>Bacteria</taxon>
        <taxon>Pseudomonadati</taxon>
        <taxon>Myxococcota</taxon>
        <taxon>Myxococcia</taxon>
        <taxon>Myxococcales</taxon>
        <taxon>Cystobacterineae</taxon>
        <taxon>Myxococcaceae</taxon>
        <taxon>Corallococcus</taxon>
    </lineage>
</organism>
<name>A0A3A8Q6A6_9BACT</name>
<dbReference type="PROSITE" id="PS50045">
    <property type="entry name" value="SIGMA54_INTERACT_4"/>
    <property type="match status" value="1"/>
</dbReference>
<dbReference type="SUPFAM" id="SSF52540">
    <property type="entry name" value="P-loop containing nucleoside triphosphate hydrolases"/>
    <property type="match status" value="1"/>
</dbReference>
<keyword evidence="6" id="KW-1185">Reference proteome</keyword>
<dbReference type="GO" id="GO:0006355">
    <property type="term" value="P:regulation of DNA-templated transcription"/>
    <property type="evidence" value="ECO:0007669"/>
    <property type="project" value="InterPro"/>
</dbReference>
<reference evidence="6" key="1">
    <citation type="submission" date="2018-09" db="EMBL/GenBank/DDBJ databases">
        <authorList>
            <person name="Livingstone P.G."/>
            <person name="Whitworth D.E."/>
        </authorList>
    </citation>
    <scope>NUCLEOTIDE SEQUENCE [LARGE SCALE GENOMIC DNA]</scope>
    <source>
        <strain evidence="6">CA051B</strain>
    </source>
</reference>
<evidence type="ECO:0000313" key="6">
    <source>
        <dbReference type="Proteomes" id="UP000272888"/>
    </source>
</evidence>
<evidence type="ECO:0000259" key="4">
    <source>
        <dbReference type="PROSITE" id="PS50045"/>
    </source>
</evidence>
<comment type="caution">
    <text evidence="5">The sequence shown here is derived from an EMBL/GenBank/DDBJ whole genome shotgun (WGS) entry which is preliminary data.</text>
</comment>
<dbReference type="PANTHER" id="PTHR32071">
    <property type="entry name" value="TRANSCRIPTIONAL REGULATORY PROTEIN"/>
    <property type="match status" value="1"/>
</dbReference>
<feature type="domain" description="Sigma-54 factor interaction" evidence="4">
    <location>
        <begin position="1"/>
        <end position="52"/>
    </location>
</feature>
<keyword evidence="2" id="KW-0067">ATP-binding</keyword>
<dbReference type="EMBL" id="RAWB01000053">
    <property type="protein sequence ID" value="RKH64229.1"/>
    <property type="molecule type" value="Genomic_DNA"/>
</dbReference>
<dbReference type="InterPro" id="IPR002078">
    <property type="entry name" value="Sigma_54_int"/>
</dbReference>
<protein>
    <recommendedName>
        <fullName evidence="4">Sigma-54 factor interaction domain-containing protein</fullName>
    </recommendedName>
</protein>
<evidence type="ECO:0000256" key="1">
    <source>
        <dbReference type="ARBA" id="ARBA00022741"/>
    </source>
</evidence>
<gene>
    <name evidence="5" type="ORF">D7V93_07610</name>
</gene>
<evidence type="ECO:0000313" key="5">
    <source>
        <dbReference type="EMBL" id="RKH64229.1"/>
    </source>
</evidence>
<evidence type="ECO:0000256" key="3">
    <source>
        <dbReference type="SAM" id="MobiDB-lite"/>
    </source>
</evidence>
<accession>A0A3A8Q6A6</accession>
<dbReference type="InterPro" id="IPR027417">
    <property type="entry name" value="P-loop_NTPase"/>
</dbReference>
<sequence>MASPQVAKANVRLITATNADLEELVREKRFREDLFYRINVFTDRATRAERRRTLSGTRPASGVLPPTTHAAPDART</sequence>
<dbReference type="Gene3D" id="3.40.50.300">
    <property type="entry name" value="P-loop containing nucleotide triphosphate hydrolases"/>
    <property type="match status" value="1"/>
</dbReference>
<keyword evidence="1" id="KW-0547">Nucleotide-binding</keyword>
<feature type="region of interest" description="Disordered" evidence="3">
    <location>
        <begin position="48"/>
        <end position="76"/>
    </location>
</feature>
<dbReference type="RefSeq" id="WP_120642741.1">
    <property type="nucleotide sequence ID" value="NZ_RAWB01000053.1"/>
</dbReference>
<dbReference type="Proteomes" id="UP000272888">
    <property type="component" value="Unassembled WGS sequence"/>
</dbReference>
<dbReference type="GO" id="GO:0005524">
    <property type="term" value="F:ATP binding"/>
    <property type="evidence" value="ECO:0007669"/>
    <property type="project" value="UniProtKB-KW"/>
</dbReference>
<evidence type="ECO:0000256" key="2">
    <source>
        <dbReference type="ARBA" id="ARBA00022840"/>
    </source>
</evidence>